<gene>
    <name evidence="2" type="primary">smtA</name>
    <name evidence="2" type="ORF">NCTC12126_06077</name>
</gene>
<keyword evidence="2" id="KW-0808">Transferase</keyword>
<keyword evidence="1" id="KW-1133">Transmembrane helix</keyword>
<evidence type="ECO:0000313" key="3">
    <source>
        <dbReference type="Proteomes" id="UP000351155"/>
    </source>
</evidence>
<protein>
    <submittedName>
        <fullName evidence="2">Type 11 methyltransferase</fullName>
    </submittedName>
</protein>
<dbReference type="GO" id="GO:0032259">
    <property type="term" value="P:methylation"/>
    <property type="evidence" value="ECO:0007669"/>
    <property type="project" value="UniProtKB-KW"/>
</dbReference>
<name>A0A484Z9X5_9ENTR</name>
<organism evidence="2 3">
    <name type="scientific">Enterobacter cancerogenus</name>
    <dbReference type="NCBI Taxonomy" id="69218"/>
    <lineage>
        <taxon>Bacteria</taxon>
        <taxon>Pseudomonadati</taxon>
        <taxon>Pseudomonadota</taxon>
        <taxon>Gammaproteobacteria</taxon>
        <taxon>Enterobacterales</taxon>
        <taxon>Enterobacteriaceae</taxon>
        <taxon>Enterobacter</taxon>
        <taxon>Enterobacter cloacae complex</taxon>
    </lineage>
</organism>
<proteinExistence type="predicted"/>
<sequence>MLCLEWVADPQAVLKTLWSMLRPGGALSLMFYNANGLLMRNVLVGNFGYVQQGMYKKKRRTLSPDFPREPQQVYGWLEEIGWEITGKTGVRVFHDYLRDKQKQHDCLDALTEIETPVLPPGALFKPWPLYPRHRAQAADARIIYE</sequence>
<dbReference type="InterPro" id="IPR029063">
    <property type="entry name" value="SAM-dependent_MTases_sf"/>
</dbReference>
<reference evidence="2 3" key="1">
    <citation type="submission" date="2019-03" db="EMBL/GenBank/DDBJ databases">
        <authorList>
            <consortium name="Pathogen Informatics"/>
        </authorList>
    </citation>
    <scope>NUCLEOTIDE SEQUENCE [LARGE SCALE GENOMIC DNA]</scope>
    <source>
        <strain evidence="2 3">NCTC12126</strain>
    </source>
</reference>
<dbReference type="Proteomes" id="UP000351155">
    <property type="component" value="Unassembled WGS sequence"/>
</dbReference>
<evidence type="ECO:0000313" key="2">
    <source>
        <dbReference type="EMBL" id="VFS44765.1"/>
    </source>
</evidence>
<evidence type="ECO:0000256" key="1">
    <source>
        <dbReference type="SAM" id="Phobius"/>
    </source>
</evidence>
<keyword evidence="1" id="KW-0472">Membrane</keyword>
<feature type="transmembrane region" description="Helical" evidence="1">
    <location>
        <begin position="29"/>
        <end position="50"/>
    </location>
</feature>
<dbReference type="GO" id="GO:0008168">
    <property type="term" value="F:methyltransferase activity"/>
    <property type="evidence" value="ECO:0007669"/>
    <property type="project" value="UniProtKB-KW"/>
</dbReference>
<dbReference type="EMBL" id="CAADIW010000078">
    <property type="protein sequence ID" value="VFS44765.1"/>
    <property type="molecule type" value="Genomic_DNA"/>
</dbReference>
<dbReference type="Gene3D" id="3.40.50.150">
    <property type="entry name" value="Vaccinia Virus protein VP39"/>
    <property type="match status" value="1"/>
</dbReference>
<dbReference type="SUPFAM" id="SSF53335">
    <property type="entry name" value="S-adenosyl-L-methionine-dependent methyltransferases"/>
    <property type="match status" value="1"/>
</dbReference>
<dbReference type="AlphaFoldDB" id="A0A484Z9X5"/>
<keyword evidence="2" id="KW-0489">Methyltransferase</keyword>
<keyword evidence="1" id="KW-0812">Transmembrane</keyword>
<accession>A0A484Z9X5</accession>